<dbReference type="Gene3D" id="3.30.70.1820">
    <property type="entry name" value="L1 transposable element, RRM domain"/>
    <property type="match status" value="1"/>
</dbReference>
<dbReference type="OrthoDB" id="7417618at2759"/>
<gene>
    <name evidence="1" type="ORF">HPB48_000619</name>
</gene>
<dbReference type="Proteomes" id="UP000821853">
    <property type="component" value="Chromosome 2"/>
</dbReference>
<dbReference type="OMA" id="IAHLIIC"/>
<evidence type="ECO:0000313" key="1">
    <source>
        <dbReference type="EMBL" id="KAH9367238.1"/>
    </source>
</evidence>
<keyword evidence="2" id="KW-1185">Reference proteome</keyword>
<organism evidence="1 2">
    <name type="scientific">Haemaphysalis longicornis</name>
    <name type="common">Bush tick</name>
    <dbReference type="NCBI Taxonomy" id="44386"/>
    <lineage>
        <taxon>Eukaryota</taxon>
        <taxon>Metazoa</taxon>
        <taxon>Ecdysozoa</taxon>
        <taxon>Arthropoda</taxon>
        <taxon>Chelicerata</taxon>
        <taxon>Arachnida</taxon>
        <taxon>Acari</taxon>
        <taxon>Parasitiformes</taxon>
        <taxon>Ixodida</taxon>
        <taxon>Ixodoidea</taxon>
        <taxon>Ixodidae</taxon>
        <taxon>Haemaphysalinae</taxon>
        <taxon>Haemaphysalis</taxon>
    </lineage>
</organism>
<comment type="caution">
    <text evidence="1">The sequence shown here is derived from an EMBL/GenBank/DDBJ whole genome shotgun (WGS) entry which is preliminary data.</text>
</comment>
<sequence length="333" mass="37844">MGIDLCTYRARIGCFVAHGQRTSDCSPVWLRPALVTSCLRKGGRCSVVLFCIAHLIICAGDVETKPGPDKVEQILALVKDFTLSNEKFQKDTSNKLKDIQISVTDIKRRLSTVEERLNGVAKLAHDVTTVNSVVQESHEQLKTIETKQLEQANLVVDELNNRMCRNNLIFKGVPEEPDEKWVDTERIINDFVRTNLGFNAGEIERAHRIGRPKADQIRPVIVKFLNFKDKTVIVRNASKLKDLQKPRVWIEEDFSARMQPIKKKLRDFARKERNPNEKYAVIYDKLLLGNKCYTFDSSINEGTCLSRRDEDEVAVAGDQGAISAERKKTSQDD</sequence>
<reference evidence="1 2" key="1">
    <citation type="journal article" date="2020" name="Cell">
        <title>Large-Scale Comparative Analyses of Tick Genomes Elucidate Their Genetic Diversity and Vector Capacities.</title>
        <authorList>
            <consortium name="Tick Genome and Microbiome Consortium (TIGMIC)"/>
            <person name="Jia N."/>
            <person name="Wang J."/>
            <person name="Shi W."/>
            <person name="Du L."/>
            <person name="Sun Y."/>
            <person name="Zhan W."/>
            <person name="Jiang J.F."/>
            <person name="Wang Q."/>
            <person name="Zhang B."/>
            <person name="Ji P."/>
            <person name="Bell-Sakyi L."/>
            <person name="Cui X.M."/>
            <person name="Yuan T.T."/>
            <person name="Jiang B.G."/>
            <person name="Yang W.F."/>
            <person name="Lam T.T."/>
            <person name="Chang Q.C."/>
            <person name="Ding S.J."/>
            <person name="Wang X.J."/>
            <person name="Zhu J.G."/>
            <person name="Ruan X.D."/>
            <person name="Zhao L."/>
            <person name="Wei J.T."/>
            <person name="Ye R.Z."/>
            <person name="Que T.C."/>
            <person name="Du C.H."/>
            <person name="Zhou Y.H."/>
            <person name="Cheng J.X."/>
            <person name="Dai P.F."/>
            <person name="Guo W.B."/>
            <person name="Han X.H."/>
            <person name="Huang E.J."/>
            <person name="Li L.F."/>
            <person name="Wei W."/>
            <person name="Gao Y.C."/>
            <person name="Liu J.Z."/>
            <person name="Shao H.Z."/>
            <person name="Wang X."/>
            <person name="Wang C.C."/>
            <person name="Yang T.C."/>
            <person name="Huo Q.B."/>
            <person name="Li W."/>
            <person name="Chen H.Y."/>
            <person name="Chen S.E."/>
            <person name="Zhou L.G."/>
            <person name="Ni X.B."/>
            <person name="Tian J.H."/>
            <person name="Sheng Y."/>
            <person name="Liu T."/>
            <person name="Pan Y.S."/>
            <person name="Xia L.Y."/>
            <person name="Li J."/>
            <person name="Zhao F."/>
            <person name="Cao W.C."/>
        </authorList>
    </citation>
    <scope>NUCLEOTIDE SEQUENCE [LARGE SCALE GENOMIC DNA]</scope>
    <source>
        <strain evidence="1">HaeL-2018</strain>
    </source>
</reference>
<dbReference type="PANTHER" id="PTHR11505">
    <property type="entry name" value="L1 TRANSPOSABLE ELEMENT-RELATED"/>
    <property type="match status" value="1"/>
</dbReference>
<proteinExistence type="predicted"/>
<name>A0A9J6FM15_HAELO</name>
<accession>A0A9J6FM15</accession>
<dbReference type="AlphaFoldDB" id="A0A9J6FM15"/>
<dbReference type="InterPro" id="IPR004244">
    <property type="entry name" value="Transposase_22"/>
</dbReference>
<dbReference type="VEuPathDB" id="VectorBase:HLOH_063159"/>
<dbReference type="EMBL" id="JABSTR010000004">
    <property type="protein sequence ID" value="KAH9367238.1"/>
    <property type="molecule type" value="Genomic_DNA"/>
</dbReference>
<evidence type="ECO:0000313" key="2">
    <source>
        <dbReference type="Proteomes" id="UP000821853"/>
    </source>
</evidence>
<protein>
    <submittedName>
        <fullName evidence="1">Uncharacterized protein</fullName>
    </submittedName>
</protein>